<dbReference type="SMART" id="SM00711">
    <property type="entry name" value="TDU"/>
    <property type="match status" value="2"/>
</dbReference>
<evidence type="ECO:0000313" key="3">
    <source>
        <dbReference type="Proteomes" id="UP000005408"/>
    </source>
</evidence>
<dbReference type="PANTHER" id="PTHR17604:SF7">
    <property type="entry name" value="TONDU-DOMAIN-CONTAINING GROWTH INHIBITOR, ISOFORM A"/>
    <property type="match status" value="1"/>
</dbReference>
<dbReference type="InterPro" id="IPR028184">
    <property type="entry name" value="VGLL4"/>
</dbReference>
<dbReference type="Proteomes" id="UP000005408">
    <property type="component" value="Unassembled WGS sequence"/>
</dbReference>
<feature type="region of interest" description="Disordered" evidence="1">
    <location>
        <begin position="58"/>
        <end position="85"/>
    </location>
</feature>
<dbReference type="GO" id="GO:0045892">
    <property type="term" value="P:negative regulation of DNA-templated transcription"/>
    <property type="evidence" value="ECO:0007669"/>
    <property type="project" value="TreeGrafter"/>
</dbReference>
<reference evidence="2" key="1">
    <citation type="submission" date="2022-08" db="UniProtKB">
        <authorList>
            <consortium name="EnsemblMetazoa"/>
        </authorList>
    </citation>
    <scope>IDENTIFICATION</scope>
    <source>
        <strain evidence="2">05x7-T-G4-1.051#20</strain>
    </source>
</reference>
<evidence type="ECO:0008006" key="4">
    <source>
        <dbReference type="Google" id="ProtNLM"/>
    </source>
</evidence>
<dbReference type="AlphaFoldDB" id="A0A8W8M1B6"/>
<dbReference type="GO" id="GO:0001223">
    <property type="term" value="F:transcription coactivator binding"/>
    <property type="evidence" value="ECO:0007669"/>
    <property type="project" value="TreeGrafter"/>
</dbReference>
<dbReference type="InterPro" id="IPR006627">
    <property type="entry name" value="TDU_repeat"/>
</dbReference>
<sequence length="85" mass="9121">DKINPANVSITGTVDDHFAKSLGSNMWSALKAKNDPDVQTVDDHFAKALGTSTWLRIKKEKETNGGASPPSSPQQQRPNSSLVST</sequence>
<accession>A0A8W8M1B6</accession>
<proteinExistence type="predicted"/>
<name>A0A8W8M1B6_MAGGI</name>
<organism evidence="2 3">
    <name type="scientific">Magallana gigas</name>
    <name type="common">Pacific oyster</name>
    <name type="synonym">Crassostrea gigas</name>
    <dbReference type="NCBI Taxonomy" id="29159"/>
    <lineage>
        <taxon>Eukaryota</taxon>
        <taxon>Metazoa</taxon>
        <taxon>Spiralia</taxon>
        <taxon>Lophotrochozoa</taxon>
        <taxon>Mollusca</taxon>
        <taxon>Bivalvia</taxon>
        <taxon>Autobranchia</taxon>
        <taxon>Pteriomorphia</taxon>
        <taxon>Ostreida</taxon>
        <taxon>Ostreoidea</taxon>
        <taxon>Ostreidae</taxon>
        <taxon>Magallana</taxon>
    </lineage>
</organism>
<evidence type="ECO:0000256" key="1">
    <source>
        <dbReference type="SAM" id="MobiDB-lite"/>
    </source>
</evidence>
<evidence type="ECO:0000313" key="2">
    <source>
        <dbReference type="EnsemblMetazoa" id="G30123.11:cds"/>
    </source>
</evidence>
<protein>
    <recommendedName>
        <fullName evidence="4">Transcription cofactor vestigial-like protein 4</fullName>
    </recommendedName>
</protein>
<keyword evidence="3" id="KW-1185">Reference proteome</keyword>
<dbReference type="PANTHER" id="PTHR17604">
    <property type="entry name" value="TRANSCRIPTION COFACTOR VESTIGIAL-LIKE PROTEIN 4"/>
    <property type="match status" value="1"/>
</dbReference>
<feature type="compositionally biased region" description="Low complexity" evidence="1">
    <location>
        <begin position="73"/>
        <end position="85"/>
    </location>
</feature>
<dbReference type="EnsemblMetazoa" id="G30123.11">
    <property type="protein sequence ID" value="G30123.11:cds"/>
    <property type="gene ID" value="G30123"/>
</dbReference>